<dbReference type="Pfam" id="PF03382">
    <property type="entry name" value="DUF285"/>
    <property type="match status" value="1"/>
</dbReference>
<keyword evidence="1" id="KW-0812">Transmembrane</keyword>
<evidence type="ECO:0000256" key="1">
    <source>
        <dbReference type="SAM" id="Phobius"/>
    </source>
</evidence>
<accession>A0A0C2W660</accession>
<proteinExistence type="predicted"/>
<dbReference type="InterPro" id="IPR005046">
    <property type="entry name" value="DUF285"/>
</dbReference>
<dbReference type="NCBIfam" id="TIGR02167">
    <property type="entry name" value="Liste_lipo_26"/>
    <property type="match status" value="4"/>
</dbReference>
<name>A0A0C2W660_MYCCA</name>
<gene>
    <name evidence="2" type="ORF">MCGM508_01660</name>
</gene>
<organism evidence="2 3">
    <name type="scientific">Mycoplasma capricolum subsp. capricolum</name>
    <dbReference type="NCBI Taxonomy" id="40479"/>
    <lineage>
        <taxon>Bacteria</taxon>
        <taxon>Bacillati</taxon>
        <taxon>Mycoplasmatota</taxon>
        <taxon>Mollicutes</taxon>
        <taxon>Mycoplasmataceae</taxon>
        <taxon>Mycoplasma</taxon>
    </lineage>
</organism>
<feature type="transmembrane region" description="Helical" evidence="1">
    <location>
        <begin position="231"/>
        <end position="254"/>
    </location>
</feature>
<dbReference type="RefSeq" id="WP_052461485.1">
    <property type="nucleotide sequence ID" value="NZ_CP143995.1"/>
</dbReference>
<dbReference type="CDD" id="cd12087">
    <property type="entry name" value="TM_EGFR-like"/>
    <property type="match status" value="1"/>
</dbReference>
<evidence type="ECO:0000313" key="3">
    <source>
        <dbReference type="Proteomes" id="UP000031975"/>
    </source>
</evidence>
<dbReference type="InterPro" id="IPR011889">
    <property type="entry name" value="Liste_lipo_26"/>
</dbReference>
<sequence length="261" mass="29959">MKKLLTLLTISTLTLSGIVAGGSYLLTNNPNQVLSTNNYQQQKQKETNPQLKEQPHKYDGTKVIEIGWITLKDGTVQIPTFNKYTTEVPAYLPPFITNLNGAFSQLESSSVKNLDKWDTSNVTNMRSMFIYAEKFNQDISNWNTSNVTNMKRMFYGADNFNQPIGNWNTSNVTNMEFMFYRADAFNQNISNWNVNNVTKWSHFDWNYGNYYRPHQIPPKFRNYNPNNTKTLSIALGIVGGVVGISVLASTIYLYKRKKINQ</sequence>
<evidence type="ECO:0000313" key="2">
    <source>
        <dbReference type="EMBL" id="KIM13782.1"/>
    </source>
</evidence>
<protein>
    <submittedName>
        <fullName evidence="2">PARCEL domain-containing protein</fullName>
    </submittedName>
</protein>
<keyword evidence="1" id="KW-0472">Membrane</keyword>
<comment type="caution">
    <text evidence="2">The sequence shown here is derived from an EMBL/GenBank/DDBJ whole genome shotgun (WGS) entry which is preliminary data.</text>
</comment>
<dbReference type="EMBL" id="JXQB01000001">
    <property type="protein sequence ID" value="KIM13782.1"/>
    <property type="molecule type" value="Genomic_DNA"/>
</dbReference>
<dbReference type="AlphaFoldDB" id="A0A0C2W660"/>
<dbReference type="Proteomes" id="UP000031975">
    <property type="component" value="Unassembled WGS sequence"/>
</dbReference>
<reference evidence="2 3" key="1">
    <citation type="submission" date="2015-01" db="EMBL/GenBank/DDBJ databases">
        <title>Draft Genome Sequence of Mycoplasma capricolum subsp. capricolum str. GM508D.</title>
        <authorList>
            <person name="Calcutt M.J."/>
            <person name="Foecking M.F."/>
        </authorList>
    </citation>
    <scope>NUCLEOTIDE SEQUENCE [LARGE SCALE GENOMIC DNA]</scope>
    <source>
        <strain evidence="2 3">GM508D</strain>
    </source>
</reference>
<keyword evidence="1" id="KW-1133">Transmembrane helix</keyword>